<dbReference type="GO" id="GO:0003724">
    <property type="term" value="F:RNA helicase activity"/>
    <property type="evidence" value="ECO:0007669"/>
    <property type="project" value="InterPro"/>
</dbReference>
<dbReference type="PANTHER" id="PTHR12131:SF1">
    <property type="entry name" value="ATP-DEPENDENT RNA HELICASE SUPV3L1, MITOCHONDRIAL-RELATED"/>
    <property type="match status" value="1"/>
</dbReference>
<evidence type="ECO:0000313" key="7">
    <source>
        <dbReference type="EMBL" id="OMJ89835.1"/>
    </source>
</evidence>
<dbReference type="EMBL" id="MPUH01000116">
    <property type="protein sequence ID" value="OMJ89835.1"/>
    <property type="molecule type" value="Genomic_DNA"/>
</dbReference>
<dbReference type="PANTHER" id="PTHR12131">
    <property type="entry name" value="ATP-DEPENDENT RNA AND DNA HELICASE"/>
    <property type="match status" value="1"/>
</dbReference>
<dbReference type="PIRSF" id="PIRSF005198">
    <property type="entry name" value="Antiviral_helicase_SKI2"/>
    <property type="match status" value="1"/>
</dbReference>
<dbReference type="GO" id="GO:0005524">
    <property type="term" value="F:ATP binding"/>
    <property type="evidence" value="ECO:0007669"/>
    <property type="project" value="UniProtKB-KW"/>
</dbReference>
<dbReference type="FunFam" id="3.40.50.300:FF:000190">
    <property type="entry name" value="ATP-dependent RNA helicase"/>
    <property type="match status" value="1"/>
</dbReference>
<dbReference type="PROSITE" id="PS51192">
    <property type="entry name" value="HELICASE_ATP_BIND_1"/>
    <property type="match status" value="1"/>
</dbReference>
<dbReference type="InterPro" id="IPR001650">
    <property type="entry name" value="Helicase_C-like"/>
</dbReference>
<dbReference type="OrthoDB" id="64767at2759"/>
<dbReference type="Gene3D" id="3.40.50.300">
    <property type="entry name" value="P-loop containing nucleotide triphosphate hydrolases"/>
    <property type="match status" value="2"/>
</dbReference>
<evidence type="ECO:0000256" key="1">
    <source>
        <dbReference type="ARBA" id="ARBA00022741"/>
    </source>
</evidence>
<dbReference type="Proteomes" id="UP000187209">
    <property type="component" value="Unassembled WGS sequence"/>
</dbReference>
<keyword evidence="3" id="KW-0347">Helicase</keyword>
<dbReference type="Pfam" id="PF00271">
    <property type="entry name" value="Helicase_C"/>
    <property type="match status" value="1"/>
</dbReference>
<dbReference type="InterPro" id="IPR050699">
    <property type="entry name" value="RNA-DNA_Helicase"/>
</dbReference>
<dbReference type="PROSITE" id="PS51194">
    <property type="entry name" value="HELICASE_CTER"/>
    <property type="match status" value="1"/>
</dbReference>
<evidence type="ECO:0000256" key="3">
    <source>
        <dbReference type="ARBA" id="ARBA00022806"/>
    </source>
</evidence>
<dbReference type="GO" id="GO:0003723">
    <property type="term" value="F:RNA binding"/>
    <property type="evidence" value="ECO:0007669"/>
    <property type="project" value="InterPro"/>
</dbReference>
<sequence>MRLEQKQNVFVAAHTSAGKTVVAEYAIALARERMSRVIYTSPIKALSNQKFREFKDQFGEIGILTGDVSIDEDSFCVIMTTEILRSMLYHNSSRLRDLEWVILDEVHYINDAERGVVWEEVLIMLPPHVRIVMLSATVPNYMEFSNWVGRVRNQKVYVQITYKRPVPLEHRIYVSGQFITIVEPDGKLIISNYNKAKKDLEKSMEEKGKFVQSGSKRTFKKKKINKSEDQQYKELIINLKQNELLPCVIFAFSRDKVDKRGEKLSSVSLISDSEKHIINQFATRALKRLNPVDRELPQILQVLKLLNSGIGIHHSGVLPILKEIVEILFSKGLIKVLVATETFAMGLNMPTKTVVFCELRKFDGTENRYLQPGEYTQMSGRAGRRGKDIKGTVIMFFKDAQKLPSATNLEKIVQSKPFELSSKFRIRYNQIVNVLNTEGMDINEIMKKSFMENQNFISKQSVSTKLLVIEKALKELGGIGNDEEFLSLKARCEDLKTLIDINKTADGIGRKLKAGSFVECWIPGSANIPGIYLQNFGVILFDDTRSLKFQNDFINGTWEIQKIGIQNILWVYSGCIPKQKEKSIKLVTYFNADTVGALYNDFMGIKRNEIVSSEQTYKKPPGQSNARGELVGKLVDSNILYHKDRHRCMINLDKIKELEIEHGKLVQDRSSTDLMSTNETESRIEILKMYKCINSNLVVQLKGKVLGIFNNPYNLVITEALFDGIFSAITPEEIAGLASVFITEEKAKIDELPAGVPDTLKRSIESVNGIVEKLKEFENQRQISSEITDQELRIAMVEIVYLWAQGEPFVKICERTTIKEGNIVRGILRVHDLLRNIVEAGIIMGDHTIKKKAKKAADSIQRDIAFATSLYISN</sequence>
<dbReference type="Gene3D" id="1.10.3380.30">
    <property type="match status" value="1"/>
</dbReference>
<dbReference type="Pfam" id="PF08148">
    <property type="entry name" value="DSHCT"/>
    <property type="match status" value="1"/>
</dbReference>
<comment type="caution">
    <text evidence="7">The sequence shown here is derived from an EMBL/GenBank/DDBJ whole genome shotgun (WGS) entry which is preliminary data.</text>
</comment>
<dbReference type="SMART" id="SM00490">
    <property type="entry name" value="HELICc"/>
    <property type="match status" value="1"/>
</dbReference>
<keyword evidence="4" id="KW-0067">ATP-binding</keyword>
<proteinExistence type="predicted"/>
<dbReference type="SUPFAM" id="SSF52540">
    <property type="entry name" value="P-loop containing nucleoside triphosphate hydrolases"/>
    <property type="match status" value="1"/>
</dbReference>
<dbReference type="GO" id="GO:0016787">
    <property type="term" value="F:hydrolase activity"/>
    <property type="evidence" value="ECO:0007669"/>
    <property type="project" value="UniProtKB-KW"/>
</dbReference>
<dbReference type="CDD" id="cd18795">
    <property type="entry name" value="SF2_C_Ski2"/>
    <property type="match status" value="1"/>
</dbReference>
<organism evidence="7 8">
    <name type="scientific">Stentor coeruleus</name>
    <dbReference type="NCBI Taxonomy" id="5963"/>
    <lineage>
        <taxon>Eukaryota</taxon>
        <taxon>Sar</taxon>
        <taxon>Alveolata</taxon>
        <taxon>Ciliophora</taxon>
        <taxon>Postciliodesmatophora</taxon>
        <taxon>Heterotrichea</taxon>
        <taxon>Heterotrichida</taxon>
        <taxon>Stentoridae</taxon>
        <taxon>Stentor</taxon>
    </lineage>
</organism>
<dbReference type="InterPro" id="IPR011545">
    <property type="entry name" value="DEAD/DEAH_box_helicase_dom"/>
</dbReference>
<evidence type="ECO:0008006" key="9">
    <source>
        <dbReference type="Google" id="ProtNLM"/>
    </source>
</evidence>
<dbReference type="SMART" id="SM00487">
    <property type="entry name" value="DEXDc"/>
    <property type="match status" value="1"/>
</dbReference>
<evidence type="ECO:0000256" key="4">
    <source>
        <dbReference type="ARBA" id="ARBA00022840"/>
    </source>
</evidence>
<dbReference type="AlphaFoldDB" id="A0A1R2CLI8"/>
<feature type="domain" description="Helicase C-terminal" evidence="6">
    <location>
        <begin position="256"/>
        <end position="432"/>
    </location>
</feature>
<protein>
    <recommendedName>
        <fullName evidence="9">Helicase ATP-binding domain-containing protein</fullName>
    </recommendedName>
</protein>
<name>A0A1R2CLI8_9CILI</name>
<gene>
    <name evidence="7" type="ORF">SteCoe_7917</name>
</gene>
<dbReference type="InterPro" id="IPR012961">
    <property type="entry name" value="Ski2/MTR4_C"/>
</dbReference>
<dbReference type="InterPro" id="IPR027417">
    <property type="entry name" value="P-loop_NTPase"/>
</dbReference>
<evidence type="ECO:0000259" key="5">
    <source>
        <dbReference type="PROSITE" id="PS51192"/>
    </source>
</evidence>
<dbReference type="Pfam" id="PF00270">
    <property type="entry name" value="DEAD"/>
    <property type="match status" value="1"/>
</dbReference>
<feature type="domain" description="Helicase ATP-binding" evidence="5">
    <location>
        <begin position="1"/>
        <end position="156"/>
    </location>
</feature>
<evidence type="ECO:0000313" key="8">
    <source>
        <dbReference type="Proteomes" id="UP000187209"/>
    </source>
</evidence>
<dbReference type="InterPro" id="IPR014001">
    <property type="entry name" value="Helicase_ATP-bd"/>
</dbReference>
<evidence type="ECO:0000256" key="2">
    <source>
        <dbReference type="ARBA" id="ARBA00022801"/>
    </source>
</evidence>
<dbReference type="InterPro" id="IPR016438">
    <property type="entry name" value="SKI2-like"/>
</dbReference>
<accession>A0A1R2CLI8</accession>
<dbReference type="SMART" id="SM01142">
    <property type="entry name" value="DSHCT"/>
    <property type="match status" value="1"/>
</dbReference>
<dbReference type="GO" id="GO:0055087">
    <property type="term" value="C:Ski complex"/>
    <property type="evidence" value="ECO:0007669"/>
    <property type="project" value="TreeGrafter"/>
</dbReference>
<keyword evidence="2" id="KW-0378">Hydrolase</keyword>
<keyword evidence="8" id="KW-1185">Reference proteome</keyword>
<reference evidence="7 8" key="1">
    <citation type="submission" date="2016-11" db="EMBL/GenBank/DDBJ databases">
        <title>The macronuclear genome of Stentor coeruleus: a giant cell with tiny introns.</title>
        <authorList>
            <person name="Slabodnick M."/>
            <person name="Ruby J.G."/>
            <person name="Reiff S.B."/>
            <person name="Swart E.C."/>
            <person name="Gosai S."/>
            <person name="Prabakaran S."/>
            <person name="Witkowska E."/>
            <person name="Larue G.E."/>
            <person name="Fisher S."/>
            <person name="Freeman R.M."/>
            <person name="Gunawardena J."/>
            <person name="Chu W."/>
            <person name="Stover N.A."/>
            <person name="Gregory B.D."/>
            <person name="Nowacki M."/>
            <person name="Derisi J."/>
            <person name="Roy S.W."/>
            <person name="Marshall W.F."/>
            <person name="Sood P."/>
        </authorList>
    </citation>
    <scope>NUCLEOTIDE SEQUENCE [LARGE SCALE GENOMIC DNA]</scope>
    <source>
        <strain evidence="7">WM001</strain>
    </source>
</reference>
<dbReference type="GO" id="GO:0070478">
    <property type="term" value="P:nuclear-transcribed mRNA catabolic process, 3'-5' exonucleolytic nonsense-mediated decay"/>
    <property type="evidence" value="ECO:0007669"/>
    <property type="project" value="TreeGrafter"/>
</dbReference>
<keyword evidence="1" id="KW-0547">Nucleotide-binding</keyword>
<evidence type="ECO:0000259" key="6">
    <source>
        <dbReference type="PROSITE" id="PS51194"/>
    </source>
</evidence>